<accession>A0ACB7CC67</accession>
<name>A0ACB7CC67_9ASCO</name>
<protein>
    <submittedName>
        <fullName evidence="1">Uncharacterized protein</fullName>
    </submittedName>
</protein>
<evidence type="ECO:0000313" key="2">
    <source>
        <dbReference type="Proteomes" id="UP000768646"/>
    </source>
</evidence>
<proteinExistence type="predicted"/>
<sequence>MKILNMNTLNIYNMYLKSKTYKCTGKTVFMINEVILNYYQKSFMSHFLKIKNIKSEKKYSQNGILKDGYNRSDKILLENPYARALASPIRKDILTDARLPSAFLLRFSACMNPQTNKIWILPNELKYTIIKRVAQSRWIFNNKKYIKFAGRSLWKRMLPDFAPLDAIWRNDMDDFVLKQFRKRVLIELKNIQNHFLTVQLQDEIFIQSIKSNDLDKKIGCIIHDFGYDKIWCLKKVFNQEFEVPVINASVLHDDDNEDEWLRTLLSGKSIAIPLGIDTVNAILWIWKFRGYFQHNE</sequence>
<keyword evidence="2" id="KW-1185">Reference proteome</keyword>
<comment type="caution">
    <text evidence="1">The sequence shown here is derived from an EMBL/GenBank/DDBJ whole genome shotgun (WGS) entry which is preliminary data.</text>
</comment>
<evidence type="ECO:0000313" key="1">
    <source>
        <dbReference type="EMBL" id="KAG4304523.1"/>
    </source>
</evidence>
<gene>
    <name evidence="1" type="ORF">PORY_001916</name>
</gene>
<dbReference type="Proteomes" id="UP000768646">
    <property type="component" value="Unassembled WGS sequence"/>
</dbReference>
<dbReference type="EMBL" id="JABTEG010000007">
    <property type="protein sequence ID" value="KAG4304523.1"/>
    <property type="molecule type" value="Genomic_DNA"/>
</dbReference>
<organism evidence="1 2">
    <name type="scientific">Pneumocystis oryctolagi</name>
    <dbReference type="NCBI Taxonomy" id="42067"/>
    <lineage>
        <taxon>Eukaryota</taxon>
        <taxon>Fungi</taxon>
        <taxon>Dikarya</taxon>
        <taxon>Ascomycota</taxon>
        <taxon>Taphrinomycotina</taxon>
        <taxon>Pneumocystomycetes</taxon>
        <taxon>Pneumocystaceae</taxon>
        <taxon>Pneumocystis</taxon>
    </lineage>
</organism>
<reference evidence="1 2" key="1">
    <citation type="journal article" date="2021" name="Commun. Biol.">
        <title>Genomic insights into the host specific adaptation of the Pneumocystis genus.</title>
        <authorList>
            <person name="Cisse O.H."/>
            <person name="Ma L."/>
            <person name="Dekker J.P."/>
            <person name="Khil P.P."/>
            <person name="Youn J.-H."/>
            <person name="Brenchley J.M."/>
            <person name="Blair R."/>
            <person name="Pahar B."/>
            <person name="Chabe M."/>
            <person name="Van Rompay K.K.A."/>
            <person name="Keesler R."/>
            <person name="Sukura A."/>
            <person name="Hirsch V."/>
            <person name="Kutty G."/>
            <person name="Liu Y."/>
            <person name="Peng L."/>
            <person name="Chen J."/>
            <person name="Song J."/>
            <person name="Weissenbacher-Lang C."/>
            <person name="Xu J."/>
            <person name="Upham N.S."/>
            <person name="Stajich J.E."/>
            <person name="Cuomo C.A."/>
            <person name="Cushion M.T."/>
            <person name="Kovacs J.A."/>
        </authorList>
    </citation>
    <scope>NUCLEOTIDE SEQUENCE [LARGE SCALE GENOMIC DNA]</scope>
    <source>
        <strain evidence="1 2">RABM</strain>
    </source>
</reference>